<reference evidence="3" key="1">
    <citation type="journal article" date="2019" name="Int. J. Syst. Evol. Microbiol.">
        <title>The Global Catalogue of Microorganisms (GCM) 10K type strain sequencing project: providing services to taxonomists for standard genome sequencing and annotation.</title>
        <authorList>
            <consortium name="The Broad Institute Genomics Platform"/>
            <consortium name="The Broad Institute Genome Sequencing Center for Infectious Disease"/>
            <person name="Wu L."/>
            <person name="Ma J."/>
        </authorList>
    </citation>
    <scope>NUCLEOTIDE SEQUENCE [LARGE SCALE GENOMIC DNA]</scope>
    <source>
        <strain evidence="3">CGMCC 1.12769</strain>
    </source>
</reference>
<dbReference type="EMBL" id="BMFT01000001">
    <property type="protein sequence ID" value="GGH10086.1"/>
    <property type="molecule type" value="Genomic_DNA"/>
</dbReference>
<dbReference type="NCBIfam" id="NF033859">
    <property type="entry name" value="SMEK_N"/>
    <property type="match status" value="1"/>
</dbReference>
<organism evidence="2 3">
    <name type="scientific">Paenibacillus segetis</name>
    <dbReference type="NCBI Taxonomy" id="1325360"/>
    <lineage>
        <taxon>Bacteria</taxon>
        <taxon>Bacillati</taxon>
        <taxon>Bacillota</taxon>
        <taxon>Bacilli</taxon>
        <taxon>Bacillales</taxon>
        <taxon>Paenibacillaceae</taxon>
        <taxon>Paenibacillus</taxon>
    </lineage>
</organism>
<protein>
    <recommendedName>
        <fullName evidence="1">SMEK domain-containing protein</fullName>
    </recommendedName>
</protein>
<evidence type="ECO:0000313" key="3">
    <source>
        <dbReference type="Proteomes" id="UP000659344"/>
    </source>
</evidence>
<comment type="caution">
    <text evidence="2">The sequence shown here is derived from an EMBL/GenBank/DDBJ whole genome shotgun (WGS) entry which is preliminary data.</text>
</comment>
<gene>
    <name evidence="2" type="ORF">GCM10008013_01360</name>
</gene>
<dbReference type="Pfam" id="PF21941">
    <property type="entry name" value="SMEK_N"/>
    <property type="match status" value="1"/>
</dbReference>
<dbReference type="InterPro" id="IPR047740">
    <property type="entry name" value="SMEK_dom"/>
</dbReference>
<name>A0ABQ1Y388_9BACL</name>
<evidence type="ECO:0000313" key="2">
    <source>
        <dbReference type="EMBL" id="GGH10086.1"/>
    </source>
</evidence>
<keyword evidence="3" id="KW-1185">Reference proteome</keyword>
<evidence type="ECO:0000259" key="1">
    <source>
        <dbReference type="Pfam" id="PF21941"/>
    </source>
</evidence>
<sequence length="442" mass="50873">MNRQRYYNEISERLEILSNRIKTNGKLNVLDLNIHAETFYRDLLNCVYGYQLESANISNANMAAIDLVDSVNKQVIQVSSTATKQKIESTLAKDIISDYAVKNYKIKFLFIADEAQKLRSDKYSNPHKISFAPQEDILDKVKLLTSISQLSFDSFSIVHKLFTMEFGGVQNARESSTSHYSAKIISKINTINILTLKNLFLNIWLKDLDGNFLTGNFSTDTVLRLKSLFDLINQKELNKISGVNSENSIEALFNAVSALAPDLSIDLNTFYHKTMLPTIACVNGFLEKNESYYMSIGALGLFNDNSEESIVDCIMNNSLHFFSNILSILESLWKDRDYSKIENEVSNEMHSYLLKRIKRLIDDDKREYIKVIFDRKSIVDVELAEMFSCELIGLRKKLYECTKDILSYDYYDNFSTQLNISSVYSKTFELYYSDIFGRQHES</sequence>
<dbReference type="RefSeq" id="WP_188534842.1">
    <property type="nucleotide sequence ID" value="NZ_BMFT01000001.1"/>
</dbReference>
<accession>A0ABQ1Y388</accession>
<proteinExistence type="predicted"/>
<dbReference type="Proteomes" id="UP000659344">
    <property type="component" value="Unassembled WGS sequence"/>
</dbReference>
<feature type="domain" description="SMEK" evidence="1">
    <location>
        <begin position="9"/>
        <end position="147"/>
    </location>
</feature>